<name>A0AAD0YZN6_CHRID</name>
<reference evidence="1 2" key="1">
    <citation type="submission" date="2018-11" db="EMBL/GenBank/DDBJ databases">
        <title>Proposal to divide the Flavobacteriaceae and reorganize its genera based on Amino Acid Identity values calculated from whole genome sequences.</title>
        <authorList>
            <person name="Nicholson A.C."/>
            <person name="Gulvik C.A."/>
            <person name="Whitney A.M."/>
            <person name="Humrighouse B.W."/>
            <person name="Bell M."/>
            <person name="Holmes B."/>
            <person name="Steigerwalt A.G."/>
            <person name="Villarma A."/>
            <person name="Sheth M."/>
            <person name="Batra D."/>
            <person name="Pryor J."/>
            <person name="Bernardet J.-F."/>
            <person name="Hugo C."/>
            <person name="Kampfer P."/>
            <person name="Newman J."/>
            <person name="McQuiston J.R."/>
        </authorList>
    </citation>
    <scope>NUCLEOTIDE SEQUENCE [LARGE SCALE GENOMIC DNA]</scope>
    <source>
        <strain evidence="1 2">H5559</strain>
    </source>
</reference>
<dbReference type="RefSeq" id="WP_061084429.1">
    <property type="nucleotide sequence ID" value="NZ_CP033930.1"/>
</dbReference>
<dbReference type="AlphaFoldDB" id="A0AAD0YZN6"/>
<sequence length="380" mass="43801">MKKFILICFLTSFIPGIAQEKKISFAKEFTYKMEGNNPANSSVKMYVSNNNDFFTNITFKDVPMYLFTDALATSPVSLELNNRLNGAGTGNFLWDSMMSNSAYEAPEEEYAFESKKLNTQETILGIPCKHYLINFKSKKQNFTREDGFLKVCIDETSPYDSFTVFNGLVKQYLKIPKLEKSGLKGFILKLAPEKDYDKEYLVMKSITDSKDIVYIDHKKIITDRQRKRDSLTLAYQKQMDEYNNMTADSAVVAADSAAVEFEEYAFVTDYVSDYKKNIQPDGDLAIHTIHNDKLWKGLPKHCTNFEKSIPQFNNKELKEHLKNYTGQMCDMYLSQFEPHSVGIKSTLDEIRREILYLNEIQGKLEAGDQKKLNNYLNNLD</sequence>
<gene>
    <name evidence="1" type="ORF">EG352_19985</name>
</gene>
<organism evidence="1 2">
    <name type="scientific">Chryseobacterium indologenes</name>
    <name type="common">Flavobacterium indologenes</name>
    <dbReference type="NCBI Taxonomy" id="253"/>
    <lineage>
        <taxon>Bacteria</taxon>
        <taxon>Pseudomonadati</taxon>
        <taxon>Bacteroidota</taxon>
        <taxon>Flavobacteriia</taxon>
        <taxon>Flavobacteriales</taxon>
        <taxon>Weeksellaceae</taxon>
        <taxon>Chryseobacterium group</taxon>
        <taxon>Chryseobacterium</taxon>
    </lineage>
</organism>
<protein>
    <submittedName>
        <fullName evidence="1">Uncharacterized protein</fullName>
    </submittedName>
</protein>
<dbReference type="EMBL" id="CP033930">
    <property type="protein sequence ID" value="AZB19876.1"/>
    <property type="molecule type" value="Genomic_DNA"/>
</dbReference>
<evidence type="ECO:0000313" key="1">
    <source>
        <dbReference type="EMBL" id="AZB19876.1"/>
    </source>
</evidence>
<dbReference type="Proteomes" id="UP000269015">
    <property type="component" value="Chromosome"/>
</dbReference>
<evidence type="ECO:0000313" key="2">
    <source>
        <dbReference type="Proteomes" id="UP000269015"/>
    </source>
</evidence>
<proteinExistence type="predicted"/>
<accession>A0AAD0YZN6</accession>